<comment type="caution">
    <text evidence="1">The sequence shown here is derived from an EMBL/GenBank/DDBJ whole genome shotgun (WGS) entry which is preliminary data.</text>
</comment>
<keyword evidence="2" id="KW-1185">Reference proteome</keyword>
<sequence>MASIYHDPICEIITTRSLPARFATQGLEN</sequence>
<reference evidence="2" key="1">
    <citation type="submission" date="2013-09" db="EMBL/GenBank/DDBJ databases">
        <title>Corchorus olitorius genome sequencing.</title>
        <authorList>
            <person name="Alam M."/>
            <person name="Haque M.S."/>
            <person name="Islam M.S."/>
            <person name="Emdad E.M."/>
            <person name="Islam M.M."/>
            <person name="Ahmed B."/>
            <person name="Halim A."/>
            <person name="Hossen Q.M.M."/>
            <person name="Hossain M.Z."/>
            <person name="Ahmed R."/>
            <person name="Khan M.M."/>
            <person name="Islam R."/>
            <person name="Rashid M.M."/>
            <person name="Khan S.A."/>
            <person name="Rahman M.S."/>
            <person name="Alam M."/>
            <person name="Yahiya A.S."/>
            <person name="Khan M.S."/>
            <person name="Azam M.S."/>
            <person name="Haque T."/>
            <person name="Lashkar M.Z.H."/>
            <person name="Akhand A.I."/>
            <person name="Morshed G."/>
            <person name="Roy S."/>
            <person name="Uddin K.S."/>
            <person name="Rabeya T."/>
            <person name="Hossain A.S."/>
            <person name="Chowdhury A."/>
            <person name="Snigdha A.R."/>
            <person name="Mortoza M.S."/>
            <person name="Matin S.A."/>
            <person name="Hoque S.M.E."/>
            <person name="Islam M.K."/>
            <person name="Roy D.K."/>
            <person name="Haider R."/>
            <person name="Moosa M.M."/>
            <person name="Elias S.M."/>
            <person name="Hasan A.M."/>
            <person name="Jahan S."/>
            <person name="Shafiuddin M."/>
            <person name="Mahmood N."/>
            <person name="Shommy N.S."/>
        </authorList>
    </citation>
    <scope>NUCLEOTIDE SEQUENCE [LARGE SCALE GENOMIC DNA]</scope>
    <source>
        <strain evidence="2">cv. O-4</strain>
    </source>
</reference>
<organism evidence="1 2">
    <name type="scientific">Corchorus olitorius</name>
    <dbReference type="NCBI Taxonomy" id="93759"/>
    <lineage>
        <taxon>Eukaryota</taxon>
        <taxon>Viridiplantae</taxon>
        <taxon>Streptophyta</taxon>
        <taxon>Embryophyta</taxon>
        <taxon>Tracheophyta</taxon>
        <taxon>Spermatophyta</taxon>
        <taxon>Magnoliopsida</taxon>
        <taxon>eudicotyledons</taxon>
        <taxon>Gunneridae</taxon>
        <taxon>Pentapetalae</taxon>
        <taxon>rosids</taxon>
        <taxon>malvids</taxon>
        <taxon>Malvales</taxon>
        <taxon>Malvaceae</taxon>
        <taxon>Grewioideae</taxon>
        <taxon>Apeibeae</taxon>
        <taxon>Corchorus</taxon>
    </lineage>
</organism>
<name>A0A1R3KXH4_9ROSI</name>
<evidence type="ECO:0000313" key="1">
    <source>
        <dbReference type="EMBL" id="OMP11719.1"/>
    </source>
</evidence>
<dbReference type="AlphaFoldDB" id="A0A1R3KXH4"/>
<gene>
    <name evidence="1" type="ORF">COLO4_03717</name>
</gene>
<protein>
    <submittedName>
        <fullName evidence="1">Uncharacterized protein</fullName>
    </submittedName>
</protein>
<evidence type="ECO:0000313" key="2">
    <source>
        <dbReference type="Proteomes" id="UP000187203"/>
    </source>
</evidence>
<dbReference type="EMBL" id="AWUE01010360">
    <property type="protein sequence ID" value="OMP11719.1"/>
    <property type="molecule type" value="Genomic_DNA"/>
</dbReference>
<proteinExistence type="predicted"/>
<dbReference type="Proteomes" id="UP000187203">
    <property type="component" value="Unassembled WGS sequence"/>
</dbReference>
<accession>A0A1R3KXH4</accession>